<gene>
    <name evidence="1" type="ORF">Vadar_019401</name>
</gene>
<accession>A0ACB7YQ29</accession>
<evidence type="ECO:0000313" key="2">
    <source>
        <dbReference type="Proteomes" id="UP000828048"/>
    </source>
</evidence>
<keyword evidence="2" id="KW-1185">Reference proteome</keyword>
<organism evidence="1 2">
    <name type="scientific">Vaccinium darrowii</name>
    <dbReference type="NCBI Taxonomy" id="229202"/>
    <lineage>
        <taxon>Eukaryota</taxon>
        <taxon>Viridiplantae</taxon>
        <taxon>Streptophyta</taxon>
        <taxon>Embryophyta</taxon>
        <taxon>Tracheophyta</taxon>
        <taxon>Spermatophyta</taxon>
        <taxon>Magnoliopsida</taxon>
        <taxon>eudicotyledons</taxon>
        <taxon>Gunneridae</taxon>
        <taxon>Pentapetalae</taxon>
        <taxon>asterids</taxon>
        <taxon>Ericales</taxon>
        <taxon>Ericaceae</taxon>
        <taxon>Vaccinioideae</taxon>
        <taxon>Vaccinieae</taxon>
        <taxon>Vaccinium</taxon>
    </lineage>
</organism>
<evidence type="ECO:0000313" key="1">
    <source>
        <dbReference type="EMBL" id="KAH7854940.1"/>
    </source>
</evidence>
<sequence length="552" mass="61936">MAGSLRHSFNERSKEKLLSRKDYSELGFGRSGGSDEIPTSRSIRDKLAGFWTNVRDSSIKAYEMGRSDPRKDISQYSIWAILTVVVVFEFSIGATLNKGFNRALGTLSAGALALGIAELTELAGEFQEVFIVISIFVAGFGASYLKLYPAMKQYEYGFRVFLLTYCIVLVSGSSNFFKTAVSRLLLIAVGAAICLGINICIYPIWAGEDLHKLVVKNFKGVATSLEGCVNGYLASIAYERIPSKILTYQASDDPMYSGYRSAVESTSQEDSLLDFALWEPPHGRYKMFNYPWRDYVKVSGALRHCAFMVMAMHGCILSEIQAPFELRRVFRNEIQRVGSEGAHVLRELANKVEKMEKLSPGDILHEVHRAAEELQMMIDLKSYLLVNSANWEDGRRPKEFEDPNGLLEGKDNEHKQTVIHSLSELSLNARSASTLRQFDPHNPNVSINPSVGTWGSNGEMFKDQVTWPSRLSILGDAILNEREVRTYESASALSFATFTSLLMEFVARLQNIVNSFEELSKKAKFQEPTDPLLSKEMDSFWTRLLRSIGIKD</sequence>
<comment type="caution">
    <text evidence="1">The sequence shown here is derived from an EMBL/GenBank/DDBJ whole genome shotgun (WGS) entry which is preliminary data.</text>
</comment>
<protein>
    <submittedName>
        <fullName evidence="1">Uncharacterized protein</fullName>
    </submittedName>
</protein>
<dbReference type="EMBL" id="CM037161">
    <property type="protein sequence ID" value="KAH7854940.1"/>
    <property type="molecule type" value="Genomic_DNA"/>
</dbReference>
<name>A0ACB7YQ29_9ERIC</name>
<dbReference type="Proteomes" id="UP000828048">
    <property type="component" value="Chromosome 11"/>
</dbReference>
<reference evidence="1 2" key="1">
    <citation type="journal article" date="2021" name="Hortic Res">
        <title>High-quality reference genome and annotation aids understanding of berry development for evergreen blueberry (Vaccinium darrowii).</title>
        <authorList>
            <person name="Yu J."/>
            <person name="Hulse-Kemp A.M."/>
            <person name="Babiker E."/>
            <person name="Staton M."/>
        </authorList>
    </citation>
    <scope>NUCLEOTIDE SEQUENCE [LARGE SCALE GENOMIC DNA]</scope>
    <source>
        <strain evidence="2">cv. NJ 8807/NJ 8810</strain>
        <tissue evidence="1">Young leaf</tissue>
    </source>
</reference>
<proteinExistence type="predicted"/>